<sequence length="342" mass="36820">MSSSFRPDRWILAWVLQTRSRMTGASSFPLPSRPVEERQVTIPTRYGEMSGLIYRSPDAIAALHSRSTPPLHIQLHGGGLIGRAIREDEHVSRFLASETGAIILAPHFHAAPQVSFPVAEHQCFDALKWALSAGSMGRNPDRITVGGGGTGAKLAINTAQLASEGRIRLSGLIATTPVTDVSLPTPGAGAGSVPPMSRGKNAEQPDSSTGSSPSAQMSGFEPAAEDGVKGKMLEWREKKDDLFERLFDFAAESYVPDEDRMDPLASPAFDLSLVTKLPRTLIQVGAEDPIADQGRALASRLAKARKPHTLTEYPAGHVFTVHGKENIMEAAIVEQVRFIQSL</sequence>
<dbReference type="RefSeq" id="WP_126702923.1">
    <property type="nucleotide sequence ID" value="NZ_CP034593.1"/>
</dbReference>
<name>A0A3S9PUV4_9ACTO</name>
<dbReference type="InterPro" id="IPR050300">
    <property type="entry name" value="GDXG_lipolytic_enzyme"/>
</dbReference>
<dbReference type="PANTHER" id="PTHR48081">
    <property type="entry name" value="AB HYDROLASE SUPERFAMILY PROTEIN C4A8.06C"/>
    <property type="match status" value="1"/>
</dbReference>
<dbReference type="SUPFAM" id="SSF53474">
    <property type="entry name" value="alpha/beta-Hydrolases"/>
    <property type="match status" value="1"/>
</dbReference>
<dbReference type="GO" id="GO:0016787">
    <property type="term" value="F:hydrolase activity"/>
    <property type="evidence" value="ECO:0007669"/>
    <property type="project" value="UniProtKB-KW"/>
</dbReference>
<dbReference type="EMBL" id="CP034593">
    <property type="protein sequence ID" value="AZQ76114.1"/>
    <property type="molecule type" value="Genomic_DNA"/>
</dbReference>
<feature type="compositionally biased region" description="Polar residues" evidence="2">
    <location>
        <begin position="204"/>
        <end position="217"/>
    </location>
</feature>
<evidence type="ECO:0000256" key="1">
    <source>
        <dbReference type="ARBA" id="ARBA00022801"/>
    </source>
</evidence>
<dbReference type="KEGG" id="flh:EJ997_01005"/>
<keyword evidence="5" id="KW-1185">Reference proteome</keyword>
<dbReference type="AlphaFoldDB" id="A0A3S9PUV4"/>
<dbReference type="InterPro" id="IPR013094">
    <property type="entry name" value="AB_hydrolase_3"/>
</dbReference>
<reference evidence="4 5" key="1">
    <citation type="submission" date="2018-12" db="EMBL/GenBank/DDBJ databases">
        <title>Complete genome sequence of Flaviflexus sp. H23T48.</title>
        <authorList>
            <person name="Bae J.-W."/>
            <person name="Lee J.-Y."/>
        </authorList>
    </citation>
    <scope>NUCLEOTIDE SEQUENCE [LARGE SCALE GENOMIC DNA]</scope>
    <source>
        <strain evidence="4 5">H23T48</strain>
    </source>
</reference>
<dbReference type="Pfam" id="PF07859">
    <property type="entry name" value="Abhydrolase_3"/>
    <property type="match status" value="2"/>
</dbReference>
<proteinExistence type="predicted"/>
<evidence type="ECO:0000313" key="4">
    <source>
        <dbReference type="EMBL" id="AZQ76114.1"/>
    </source>
</evidence>
<dbReference type="PANTHER" id="PTHR48081:SF8">
    <property type="entry name" value="ALPHA_BETA HYDROLASE FOLD-3 DOMAIN-CONTAINING PROTEIN-RELATED"/>
    <property type="match status" value="1"/>
</dbReference>
<feature type="domain" description="Alpha/beta hydrolase fold-3" evidence="3">
    <location>
        <begin position="73"/>
        <end position="181"/>
    </location>
</feature>
<evidence type="ECO:0000259" key="3">
    <source>
        <dbReference type="Pfam" id="PF07859"/>
    </source>
</evidence>
<keyword evidence="1" id="KW-0378">Hydrolase</keyword>
<evidence type="ECO:0000313" key="5">
    <source>
        <dbReference type="Proteomes" id="UP000280344"/>
    </source>
</evidence>
<protein>
    <recommendedName>
        <fullName evidence="3">Alpha/beta hydrolase fold-3 domain-containing protein</fullName>
    </recommendedName>
</protein>
<dbReference type="Gene3D" id="3.40.50.1820">
    <property type="entry name" value="alpha/beta hydrolase"/>
    <property type="match status" value="1"/>
</dbReference>
<dbReference type="Proteomes" id="UP000280344">
    <property type="component" value="Chromosome"/>
</dbReference>
<feature type="domain" description="Alpha/beta hydrolase fold-3" evidence="3">
    <location>
        <begin position="239"/>
        <end position="319"/>
    </location>
</feature>
<gene>
    <name evidence="4" type="ORF">EJ997_01005</name>
</gene>
<evidence type="ECO:0000256" key="2">
    <source>
        <dbReference type="SAM" id="MobiDB-lite"/>
    </source>
</evidence>
<feature type="region of interest" description="Disordered" evidence="2">
    <location>
        <begin position="178"/>
        <end position="226"/>
    </location>
</feature>
<accession>A0A3S9PUV4</accession>
<organism evidence="4 5">
    <name type="scientific">Flaviflexus ciconiae</name>
    <dbReference type="NCBI Taxonomy" id="2496867"/>
    <lineage>
        <taxon>Bacteria</taxon>
        <taxon>Bacillati</taxon>
        <taxon>Actinomycetota</taxon>
        <taxon>Actinomycetes</taxon>
        <taxon>Actinomycetales</taxon>
        <taxon>Actinomycetaceae</taxon>
        <taxon>Flaviflexus</taxon>
    </lineage>
</organism>
<dbReference type="InterPro" id="IPR029058">
    <property type="entry name" value="AB_hydrolase_fold"/>
</dbReference>
<dbReference type="OrthoDB" id="9803828at2"/>